<comment type="subcellular location">
    <subcellularLocation>
        <location evidence="1">Membrane</location>
    </subcellularLocation>
</comment>
<reference evidence="10" key="1">
    <citation type="submission" date="2018-06" db="EMBL/GenBank/DDBJ databases">
        <authorList>
            <person name="Zhirakovskaya E."/>
        </authorList>
    </citation>
    <scope>NUCLEOTIDE SEQUENCE</scope>
</reference>
<evidence type="ECO:0000313" key="10">
    <source>
        <dbReference type="EMBL" id="VAX22068.1"/>
    </source>
</evidence>
<dbReference type="GO" id="GO:0006886">
    <property type="term" value="P:intracellular protein transport"/>
    <property type="evidence" value="ECO:0007669"/>
    <property type="project" value="InterPro"/>
</dbReference>
<keyword evidence="3" id="KW-1003">Cell membrane</keyword>
<dbReference type="GO" id="GO:0005886">
    <property type="term" value="C:plasma membrane"/>
    <property type="evidence" value="ECO:0007669"/>
    <property type="project" value="TreeGrafter"/>
</dbReference>
<dbReference type="AlphaFoldDB" id="A0A3B1CDQ0"/>
<dbReference type="PANTHER" id="PTHR33910:SF1">
    <property type="entry name" value="PROTEIN TRANSLOCASE SUBUNIT SECE"/>
    <property type="match status" value="1"/>
</dbReference>
<evidence type="ECO:0000256" key="9">
    <source>
        <dbReference type="SAM" id="Phobius"/>
    </source>
</evidence>
<dbReference type="Gene3D" id="1.20.5.1030">
    <property type="entry name" value="Preprotein translocase secy subunit"/>
    <property type="match status" value="1"/>
</dbReference>
<evidence type="ECO:0000256" key="8">
    <source>
        <dbReference type="ARBA" id="ARBA00023136"/>
    </source>
</evidence>
<evidence type="ECO:0000256" key="3">
    <source>
        <dbReference type="ARBA" id="ARBA00022475"/>
    </source>
</evidence>
<evidence type="ECO:0000256" key="5">
    <source>
        <dbReference type="ARBA" id="ARBA00022927"/>
    </source>
</evidence>
<dbReference type="EMBL" id="UOGB01000226">
    <property type="protein sequence ID" value="VAX22068.1"/>
    <property type="molecule type" value="Genomic_DNA"/>
</dbReference>
<keyword evidence="8 9" id="KW-0472">Membrane</keyword>
<evidence type="ECO:0000256" key="4">
    <source>
        <dbReference type="ARBA" id="ARBA00022692"/>
    </source>
</evidence>
<keyword evidence="4 9" id="KW-0812">Transmembrane</keyword>
<sequence length="63" mass="6930">MNQVQQAIKYLKEVRTETRKVTFPKRKDTVATTVAVIVVVIIIGLYLGIADFILSKLVGAVLG</sequence>
<dbReference type="GO" id="GO:0009306">
    <property type="term" value="P:protein secretion"/>
    <property type="evidence" value="ECO:0007669"/>
    <property type="project" value="InterPro"/>
</dbReference>
<keyword evidence="5" id="KW-0653">Protein transport</keyword>
<evidence type="ECO:0008006" key="11">
    <source>
        <dbReference type="Google" id="ProtNLM"/>
    </source>
</evidence>
<evidence type="ECO:0000256" key="2">
    <source>
        <dbReference type="ARBA" id="ARBA00022448"/>
    </source>
</evidence>
<feature type="transmembrane region" description="Helical" evidence="9">
    <location>
        <begin position="29"/>
        <end position="49"/>
    </location>
</feature>
<dbReference type="Pfam" id="PF00584">
    <property type="entry name" value="SecE"/>
    <property type="match status" value="1"/>
</dbReference>
<evidence type="ECO:0000256" key="6">
    <source>
        <dbReference type="ARBA" id="ARBA00022989"/>
    </source>
</evidence>
<dbReference type="InterPro" id="IPR038379">
    <property type="entry name" value="SecE_sf"/>
</dbReference>
<dbReference type="InterPro" id="IPR001901">
    <property type="entry name" value="Translocase_SecE/Sec61-g"/>
</dbReference>
<evidence type="ECO:0000256" key="7">
    <source>
        <dbReference type="ARBA" id="ARBA00023010"/>
    </source>
</evidence>
<keyword evidence="6 9" id="KW-1133">Transmembrane helix</keyword>
<name>A0A3B1CDQ0_9ZZZZ</name>
<protein>
    <recommendedName>
        <fullName evidence="11">Protein translocase subunit SecE</fullName>
    </recommendedName>
</protein>
<keyword evidence="7" id="KW-0811">Translocation</keyword>
<dbReference type="NCBIfam" id="TIGR00964">
    <property type="entry name" value="secE_bact"/>
    <property type="match status" value="1"/>
</dbReference>
<gene>
    <name evidence="10" type="ORF">MNBD_NITROSPINAE03-1346</name>
</gene>
<dbReference type="HAMAP" id="MF_00422">
    <property type="entry name" value="SecE"/>
    <property type="match status" value="1"/>
</dbReference>
<accession>A0A3B1CDQ0</accession>
<proteinExistence type="inferred from homology"/>
<evidence type="ECO:0000256" key="1">
    <source>
        <dbReference type="ARBA" id="ARBA00004370"/>
    </source>
</evidence>
<dbReference type="GO" id="GO:0008320">
    <property type="term" value="F:protein transmembrane transporter activity"/>
    <property type="evidence" value="ECO:0007669"/>
    <property type="project" value="InterPro"/>
</dbReference>
<dbReference type="InterPro" id="IPR005807">
    <property type="entry name" value="SecE_bac"/>
</dbReference>
<keyword evidence="2" id="KW-0813">Transport</keyword>
<organism evidence="10">
    <name type="scientific">hydrothermal vent metagenome</name>
    <dbReference type="NCBI Taxonomy" id="652676"/>
    <lineage>
        <taxon>unclassified sequences</taxon>
        <taxon>metagenomes</taxon>
        <taxon>ecological metagenomes</taxon>
    </lineage>
</organism>
<dbReference type="GO" id="GO:0006605">
    <property type="term" value="P:protein targeting"/>
    <property type="evidence" value="ECO:0007669"/>
    <property type="project" value="InterPro"/>
</dbReference>
<dbReference type="PANTHER" id="PTHR33910">
    <property type="entry name" value="PROTEIN TRANSLOCASE SUBUNIT SECE"/>
    <property type="match status" value="1"/>
</dbReference>
<dbReference type="GO" id="GO:0043952">
    <property type="term" value="P:protein transport by the Sec complex"/>
    <property type="evidence" value="ECO:0007669"/>
    <property type="project" value="TreeGrafter"/>
</dbReference>